<dbReference type="Proteomes" id="UP000789366">
    <property type="component" value="Unassembled WGS sequence"/>
</dbReference>
<protein>
    <submittedName>
        <fullName evidence="1">5502_t:CDS:1</fullName>
    </submittedName>
</protein>
<organism evidence="1 2">
    <name type="scientific">Cetraspora pellucida</name>
    <dbReference type="NCBI Taxonomy" id="1433469"/>
    <lineage>
        <taxon>Eukaryota</taxon>
        <taxon>Fungi</taxon>
        <taxon>Fungi incertae sedis</taxon>
        <taxon>Mucoromycota</taxon>
        <taxon>Glomeromycotina</taxon>
        <taxon>Glomeromycetes</taxon>
        <taxon>Diversisporales</taxon>
        <taxon>Gigasporaceae</taxon>
        <taxon>Cetraspora</taxon>
    </lineage>
</organism>
<comment type="caution">
    <text evidence="1">The sequence shown here is derived from an EMBL/GenBank/DDBJ whole genome shotgun (WGS) entry which is preliminary data.</text>
</comment>
<accession>A0ACA9M263</accession>
<feature type="non-terminal residue" evidence="1">
    <location>
        <position position="1"/>
    </location>
</feature>
<gene>
    <name evidence="1" type="ORF">SPELUC_LOCUS5749</name>
</gene>
<name>A0ACA9M263_9GLOM</name>
<reference evidence="1" key="1">
    <citation type="submission" date="2021-06" db="EMBL/GenBank/DDBJ databases">
        <authorList>
            <person name="Kallberg Y."/>
            <person name="Tangrot J."/>
            <person name="Rosling A."/>
        </authorList>
    </citation>
    <scope>NUCLEOTIDE SEQUENCE</scope>
    <source>
        <strain evidence="1">28 12/20/2015</strain>
    </source>
</reference>
<keyword evidence="2" id="KW-1185">Reference proteome</keyword>
<evidence type="ECO:0000313" key="2">
    <source>
        <dbReference type="Proteomes" id="UP000789366"/>
    </source>
</evidence>
<evidence type="ECO:0000313" key="1">
    <source>
        <dbReference type="EMBL" id="CAG8564671.1"/>
    </source>
</evidence>
<sequence>EDSMLSEDDMLSENGMLSEDDMLSEGKNDILSEEDILSEDDIMSEDYVLSEDDELSEDYVLSEDDVLNENDLLSENDVLSENNSDREIVDEPLSNEKMPHIDGEFTPYFSNLTEAKMFCWVQKHSITTQAYDDLANIISHPQFKKEDVIKNIRRFREYRQRLPLLPIKSHQIHISSKQTPSTSRNIKKAYCLFICDIIWYALNNPSTFNKMYFDPGQEVTNNYELWHGTIWKESSRFGQESVIIGNVKYHSGDFIIYRESTTKRIGRILSIVQKEGILKINIQRILTFKELPKSMQSKNRKERSIGGEVWMLDREMDNATVITELQAIIKSEMKDFEKGKIMNVQGTVSLVFASLGDITSDLPQGNYMVGVKKHNATRGCHTCNLMKHCWTSDNIYKLQQHLGITRNDFALRSWLECWIVVSKTMTISFKKYFTEEDYNKLRECLEHERKILVQVFN</sequence>
<dbReference type="EMBL" id="CAJVPW010006102">
    <property type="protein sequence ID" value="CAG8564671.1"/>
    <property type="molecule type" value="Genomic_DNA"/>
</dbReference>
<proteinExistence type="predicted"/>